<comment type="caution">
    <text evidence="2">The sequence shown here is derived from an EMBL/GenBank/DDBJ whole genome shotgun (WGS) entry which is preliminary data.</text>
</comment>
<dbReference type="AlphaFoldDB" id="A0AAN4RJF2"/>
<dbReference type="Proteomes" id="UP000886607">
    <property type="component" value="Unassembled WGS sequence"/>
</dbReference>
<keyword evidence="4" id="KW-1185">Reference proteome</keyword>
<evidence type="ECO:0000313" key="3">
    <source>
        <dbReference type="Proteomes" id="UP000886597"/>
    </source>
</evidence>
<gene>
    <name evidence="1" type="ORF">TK11N_04280</name>
    <name evidence="2" type="ORF">TK2N_04280</name>
</gene>
<dbReference type="EMBL" id="BKBO01000005">
    <property type="protein sequence ID" value="GEQ48576.1"/>
    <property type="molecule type" value="Genomic_DNA"/>
</dbReference>
<reference evidence="2" key="2">
    <citation type="journal article" date="2020" name="Int. Dairy J.">
        <title>Lactic acid bacterial diversity in Brie cheese focusing on salt concentration and pH of isolation medium and characterisation of halophilic and alkaliphilic lactic acid bacterial isolates.</title>
        <authorList>
            <person name="Unno R."/>
            <person name="Matsutani M."/>
            <person name="Suzuki T."/>
            <person name="Kodama K."/>
            <person name="Matsushita H."/>
            <person name="Yamasato K."/>
            <person name="Koizumi Y."/>
            <person name="Ishikawa M."/>
        </authorList>
    </citation>
    <scope>NUCLEOTIDE SEQUENCE</scope>
    <source>
        <strain evidence="2">7C1</strain>
        <strain evidence="1">8C4</strain>
    </source>
</reference>
<accession>A0AAN4RJF2</accession>
<evidence type="ECO:0000313" key="4">
    <source>
        <dbReference type="Proteomes" id="UP000886607"/>
    </source>
</evidence>
<dbReference type="RefSeq" id="WP_202583522.1">
    <property type="nucleotide sequence ID" value="NZ_BKBO01000005.1"/>
</dbReference>
<sequence>MDRNKLIRLFESISLSINIEDIELNLPIAFSARYDLAKASISDVRFEFMLIKEKRHGSIESFIKQAERISKEVNKPYILVFSEIESKTRSLLLKARIPFVDYKGNFFIPDLGLVLNKELPIFKEQQFSPSEQLVIIYLLLKDYRAINPEQISFSTGVSVPTVYRALKTFVARNWLQSGYGEYSFKKEPIEVYNESSKVMINPVKRKVFVDFDHFETLKKETYLINNMKLAGLAALSNVSMLSKPASTYAVSNKIFNKLIKENSLNKKFIFEKQIGNSIEIQLWKYDPFTINDKEGVDPISLFLSLRDVNDPRVEIELDNLNNNIKLNLEERHAY</sequence>
<protein>
    <submittedName>
        <fullName evidence="2">Uncharacterized protein</fullName>
    </submittedName>
</protein>
<name>A0AAN4RJF2_9ENTE</name>
<proteinExistence type="predicted"/>
<dbReference type="Proteomes" id="UP000886597">
    <property type="component" value="Unassembled WGS sequence"/>
</dbReference>
<organism evidence="2 3">
    <name type="scientific">Tetragenococcus koreensis</name>
    <dbReference type="NCBI Taxonomy" id="290335"/>
    <lineage>
        <taxon>Bacteria</taxon>
        <taxon>Bacillati</taxon>
        <taxon>Bacillota</taxon>
        <taxon>Bacilli</taxon>
        <taxon>Lactobacillales</taxon>
        <taxon>Enterococcaceae</taxon>
        <taxon>Tetragenococcus</taxon>
    </lineage>
</organism>
<evidence type="ECO:0000313" key="1">
    <source>
        <dbReference type="EMBL" id="GEQ48576.1"/>
    </source>
</evidence>
<reference evidence="2" key="1">
    <citation type="submission" date="2019-08" db="EMBL/GenBank/DDBJ databases">
        <authorList>
            <person name="Ishikawa M."/>
            <person name="Suzuki T."/>
            <person name="Matsutani M."/>
        </authorList>
    </citation>
    <scope>NUCLEOTIDE SEQUENCE</scope>
    <source>
        <strain evidence="2">7C1</strain>
        <strain evidence="1">8C4</strain>
    </source>
</reference>
<evidence type="ECO:0000313" key="2">
    <source>
        <dbReference type="EMBL" id="GEQ53584.1"/>
    </source>
</evidence>
<dbReference type="EMBL" id="BKBQ01000005">
    <property type="protein sequence ID" value="GEQ53584.1"/>
    <property type="molecule type" value="Genomic_DNA"/>
</dbReference>